<dbReference type="RefSeq" id="WP_015679222.1">
    <property type="nucleotide sequence ID" value="NZ_AOGX02000047.1"/>
</dbReference>
<accession>A0A5E8H7P9</accession>
<dbReference type="EMBL" id="AOGX02000047">
    <property type="protein sequence ID" value="EOQ86852.1"/>
    <property type="molecule type" value="Genomic_DNA"/>
</dbReference>
<dbReference type="Proteomes" id="UP000013996">
    <property type="component" value="Unassembled WGS sequence"/>
</dbReference>
<organism evidence="1 2">
    <name type="scientific">Leptospira yanagawae serovar Saopaulo str. Sao Paulo = ATCC 700523</name>
    <dbReference type="NCBI Taxonomy" id="1249483"/>
    <lineage>
        <taxon>Bacteria</taxon>
        <taxon>Pseudomonadati</taxon>
        <taxon>Spirochaetota</taxon>
        <taxon>Spirochaetia</taxon>
        <taxon>Leptospirales</taxon>
        <taxon>Leptospiraceae</taxon>
        <taxon>Leptospira</taxon>
    </lineage>
</organism>
<protein>
    <submittedName>
        <fullName evidence="1">Uncharacterized protein</fullName>
    </submittedName>
</protein>
<dbReference type="AlphaFoldDB" id="A0A5E8H7P9"/>
<proteinExistence type="predicted"/>
<name>A0A5E8H7P9_9LEPT</name>
<sequence>MKWAINPFLILFLVTICCGFPFCKSANSITIPTNEKKPIPKPIEDKQNIPLTKELRLTYHAVWVAKENFELNESTSLFGTGNQYKISLSGDKPYPWLRLSSTDRENQSQFRYFFKDETQNPDVSYFVWGQKKCSVQVYRMDSGEFYLRWEGIHNGFLLVFESSTKNTDPPKELAKSFHDLVLSSLEVY</sequence>
<gene>
    <name evidence="1" type="ORF">LEP1GSC202_0069</name>
</gene>
<dbReference type="STRING" id="1249483.LEP1GSC202_0069"/>
<comment type="caution">
    <text evidence="1">The sequence shown here is derived from an EMBL/GenBank/DDBJ whole genome shotgun (WGS) entry which is preliminary data.</text>
</comment>
<dbReference type="OrthoDB" id="343698at2"/>
<evidence type="ECO:0000313" key="1">
    <source>
        <dbReference type="EMBL" id="EOQ86852.1"/>
    </source>
</evidence>
<reference evidence="1 2" key="1">
    <citation type="submission" date="2013-04" db="EMBL/GenBank/DDBJ databases">
        <authorList>
            <person name="Harkins D.M."/>
            <person name="Durkin A.S."/>
            <person name="Brinkac L.M."/>
            <person name="Haft D.H."/>
            <person name="Selengut J.D."/>
            <person name="Sanka R."/>
            <person name="DePew J."/>
            <person name="Purushe J."/>
            <person name="Hartskeerl R.A."/>
            <person name="Ahmed A."/>
            <person name="van der Linden H."/>
            <person name="Goris M.G.A."/>
            <person name="Vinetz J.M."/>
            <person name="Sutton G.G."/>
            <person name="Nierman W.C."/>
            <person name="Fouts D.E."/>
        </authorList>
    </citation>
    <scope>NUCLEOTIDE SEQUENCE [LARGE SCALE GENOMIC DNA]</scope>
    <source>
        <strain evidence="1 2">Sao Paulo</strain>
    </source>
</reference>
<evidence type="ECO:0000313" key="2">
    <source>
        <dbReference type="Proteomes" id="UP000013996"/>
    </source>
</evidence>